<protein>
    <submittedName>
        <fullName evidence="2">Uncharacterized protein</fullName>
    </submittedName>
</protein>
<feature type="region of interest" description="Disordered" evidence="1">
    <location>
        <begin position="105"/>
        <end position="162"/>
    </location>
</feature>
<feature type="region of interest" description="Disordered" evidence="1">
    <location>
        <begin position="1"/>
        <end position="26"/>
    </location>
</feature>
<evidence type="ECO:0000313" key="2">
    <source>
        <dbReference type="EMBL" id="KAF4718063.1"/>
    </source>
</evidence>
<evidence type="ECO:0000256" key="1">
    <source>
        <dbReference type="SAM" id="MobiDB-lite"/>
    </source>
</evidence>
<organism evidence="2 3">
    <name type="scientific">Perkinsus olseni</name>
    <name type="common">Perkinsus atlanticus</name>
    <dbReference type="NCBI Taxonomy" id="32597"/>
    <lineage>
        <taxon>Eukaryota</taxon>
        <taxon>Sar</taxon>
        <taxon>Alveolata</taxon>
        <taxon>Perkinsozoa</taxon>
        <taxon>Perkinsea</taxon>
        <taxon>Perkinsida</taxon>
        <taxon>Perkinsidae</taxon>
        <taxon>Perkinsus</taxon>
    </lineage>
</organism>
<reference evidence="2 3" key="1">
    <citation type="submission" date="2020-04" db="EMBL/GenBank/DDBJ databases">
        <title>Perkinsus olseni comparative genomics.</title>
        <authorList>
            <person name="Bogema D.R."/>
        </authorList>
    </citation>
    <scope>NUCLEOTIDE SEQUENCE [LARGE SCALE GENOMIC DNA]</scope>
    <source>
        <strain evidence="2">ATCC PRA-205</strain>
    </source>
</reference>
<feature type="compositionally biased region" description="Acidic residues" evidence="1">
    <location>
        <begin position="153"/>
        <end position="162"/>
    </location>
</feature>
<dbReference type="AlphaFoldDB" id="A0A7J6RBR7"/>
<name>A0A7J6RBR7_PEROL</name>
<feature type="non-terminal residue" evidence="2">
    <location>
        <position position="162"/>
    </location>
</feature>
<gene>
    <name evidence="2" type="ORF">FOZ62_013823</name>
</gene>
<dbReference type="Proteomes" id="UP000574390">
    <property type="component" value="Unassembled WGS sequence"/>
</dbReference>
<feature type="compositionally biased region" description="Basic and acidic residues" evidence="1">
    <location>
        <begin position="137"/>
        <end position="152"/>
    </location>
</feature>
<accession>A0A7J6RBR7</accession>
<comment type="caution">
    <text evidence="2">The sequence shown here is derived from an EMBL/GenBank/DDBJ whole genome shotgun (WGS) entry which is preliminary data.</text>
</comment>
<evidence type="ECO:0000313" key="3">
    <source>
        <dbReference type="Proteomes" id="UP000574390"/>
    </source>
</evidence>
<dbReference type="EMBL" id="JABANM010023329">
    <property type="protein sequence ID" value="KAF4718063.1"/>
    <property type="molecule type" value="Genomic_DNA"/>
</dbReference>
<proteinExistence type="predicted"/>
<sequence>MPLPECQDHYPATVEPGVMDDHEGDGEDFAEESALLSRTARLPDESAALDTAEVADDVESDRVAHADTQTLSRALTLMDEKVKYLTEGNQTSGLVGGATRASAVSVSSPRQEAAISPTHCASKSTPEDIGSNFGGHPGDKVAAHGDDGAKGDFEEEKEPPAP</sequence>